<dbReference type="Pfam" id="PF11013">
    <property type="entry name" value="DUF2851"/>
    <property type="match status" value="1"/>
</dbReference>
<dbReference type="EMBL" id="JAOVZW010000017">
    <property type="protein sequence ID" value="MCX8525114.1"/>
    <property type="molecule type" value="Genomic_DNA"/>
</dbReference>
<dbReference type="Proteomes" id="UP001073122">
    <property type="component" value="Unassembled WGS sequence"/>
</dbReference>
<accession>A0ABT3XU64</accession>
<name>A0ABT3XU64_9FLAO</name>
<gene>
    <name evidence="1" type="ORF">OF897_14435</name>
</gene>
<sequence>MNEKLLQYLWNFKVFTSFNFTDTDGNPVEIIDFGKWNTDSGPDFLMAKIKIKNIILAGNIELHVKSSDWIFHQHSKDPAYQNIILHVVFQNDIDIKEFIEQNIPTLELKDNIDKNIFQKYENLLKESQFIPCEKIFSTKKIPITFHEENLLKKLEEKSLEIESDLLRSKNNYEAVLFHHLAYSFGLKVNAFIFKQIAESINFNTIIKIQQNKTQLEALFFGISGWLEKPQDEQIQLWKREFDFIKAKYNLPDIKIYPKFLRLRPPNFPTIRLSQFADLYFQHQNLFSKIISAQNANELVEIFKDIKASEYWDNHFNFGKISPVNQPKILTKDFIELVILNTILPIKYTYHKHQNENINDEILTFYWEIQAEKNSVINEWKNLGLKIKNSMESQSLIYHFKNYCEAKNCLNCGIGFKILKES</sequence>
<comment type="caution">
    <text evidence="1">The sequence shown here is derived from an EMBL/GenBank/DDBJ whole genome shotgun (WGS) entry which is preliminary data.</text>
</comment>
<keyword evidence="2" id="KW-1185">Reference proteome</keyword>
<evidence type="ECO:0000313" key="1">
    <source>
        <dbReference type="EMBL" id="MCX8525114.1"/>
    </source>
</evidence>
<protein>
    <submittedName>
        <fullName evidence="1">DUF2851 family protein</fullName>
    </submittedName>
</protein>
<proteinExistence type="predicted"/>
<reference evidence="1" key="1">
    <citation type="submission" date="2022-10" db="EMBL/GenBank/DDBJ databases">
        <title>Chryseobacterium sp. nov., a novel bacterial species.</title>
        <authorList>
            <person name="Cao Y."/>
        </authorList>
    </citation>
    <scope>NUCLEOTIDE SEQUENCE</scope>
    <source>
        <strain evidence="1">CCTCC AB2015118</strain>
    </source>
</reference>
<dbReference type="RefSeq" id="WP_267266398.1">
    <property type="nucleotide sequence ID" value="NZ_JAOVZW010000017.1"/>
</dbReference>
<dbReference type="InterPro" id="IPR021272">
    <property type="entry name" value="DUF2851"/>
</dbReference>
<evidence type="ECO:0000313" key="2">
    <source>
        <dbReference type="Proteomes" id="UP001073122"/>
    </source>
</evidence>
<organism evidence="1 2">
    <name type="scientific">Chryseobacterium formosus</name>
    <dbReference type="NCBI Taxonomy" id="1537363"/>
    <lineage>
        <taxon>Bacteria</taxon>
        <taxon>Pseudomonadati</taxon>
        <taxon>Bacteroidota</taxon>
        <taxon>Flavobacteriia</taxon>
        <taxon>Flavobacteriales</taxon>
        <taxon>Weeksellaceae</taxon>
        <taxon>Chryseobacterium group</taxon>
        <taxon>Chryseobacterium</taxon>
    </lineage>
</organism>